<dbReference type="SMART" id="SM00298">
    <property type="entry name" value="CHROMO"/>
    <property type="match status" value="1"/>
</dbReference>
<dbReference type="InterPro" id="IPR016197">
    <property type="entry name" value="Chromo-like_dom_sf"/>
</dbReference>
<evidence type="ECO:0000259" key="2">
    <source>
        <dbReference type="PROSITE" id="PS50013"/>
    </source>
</evidence>
<feature type="region of interest" description="Disordered" evidence="1">
    <location>
        <begin position="1"/>
        <end position="44"/>
    </location>
</feature>
<dbReference type="VEuPathDB" id="FungiDB:PHYBLDRAFT_164101"/>
<dbReference type="PROSITE" id="PS50013">
    <property type="entry name" value="CHROMO_2"/>
    <property type="match status" value="1"/>
</dbReference>
<accession>A0A163B9J9</accession>
<sequence length="775" mass="88160">MNNYIANASITSSNDESQKSELQKDTREDSQSNNEDFEMEEEERNQEINILAIGIEIDACRKKAAEKLIKVLENPEAKLDDIRKAQEEVANTKERWVAFCDAQEMMSSPSAVEVFRANIEKKAGKYRGNNKADSFVPPNLPAFQLRGGPVHQTNKAVHDSIAAFLNDFEVQLRAHNLDFDQHWERLFWLTCDERQRVSFEKTRAGRGLKWKEIKKHEVHCMLQKPGELVRAYAERFLDSVHATNLDSSDELVWLFTSKLLRPVREKAWQTLTQHYGLVVPKNIHQVIPLIVATSGEETDSLFQEERTTSGTKRYQEDNHKYTGSKRGRGEFRREQRGNNHNNRGSCPLHPKGRHSKDECHILKSITSTENKTFTPPAPRPAPLCHYSHKVPYFNVHKCPEFQLAKAKKPVFANRSTRTVNSEDVLNSRIELDLSQLNLQAQGKHLNIHHLTAPSHNDGSLYVPIIVQSSWVWALVDPGANASFISPDLVSSLSLPITKCSSKKQHIYLASENSLAEHLGTVENLSLSYMSRKLNHNFVVMSLALGTQMSIGTDLMPRLGMAIRNLATTWDDQKSDSLRENTPDDGPEPNKSPAGTSEEQKQFTEAIEQSIRSNKLIPKTSFCTIPESIIHIDTPEGVTSYRRQYPLPVVYEPRIQETVNTWLADDEVQKIGKEYFTVGAVVAHRELAKGKYEYRVRWEGYKEKDDTWQTPESFSSPKPIADYWDRLANAALRSPHLHAEANAQDANAQYAYVQHDNVHDANARCYAQEANMVRSV</sequence>
<dbReference type="AlphaFoldDB" id="A0A163B9J9"/>
<dbReference type="Gene3D" id="2.40.50.40">
    <property type="match status" value="1"/>
</dbReference>
<proteinExistence type="predicted"/>
<dbReference type="SUPFAM" id="SSF54160">
    <property type="entry name" value="Chromo domain-like"/>
    <property type="match status" value="1"/>
</dbReference>
<dbReference type="CDD" id="cd00024">
    <property type="entry name" value="CD_CSD"/>
    <property type="match status" value="1"/>
</dbReference>
<dbReference type="InterPro" id="IPR021109">
    <property type="entry name" value="Peptidase_aspartic_dom_sf"/>
</dbReference>
<reference evidence="4" key="1">
    <citation type="submission" date="2015-06" db="EMBL/GenBank/DDBJ databases">
        <title>Expansion of signal transduction pathways in fungi by whole-genome duplication.</title>
        <authorList>
            <consortium name="DOE Joint Genome Institute"/>
            <person name="Corrochano L.M."/>
            <person name="Kuo A."/>
            <person name="Marcet-Houben M."/>
            <person name="Polaino S."/>
            <person name="Salamov A."/>
            <person name="Villalobos J.M."/>
            <person name="Alvarez M.I."/>
            <person name="Avalos J."/>
            <person name="Benito E.P."/>
            <person name="Benoit I."/>
            <person name="Burger G."/>
            <person name="Camino L.P."/>
            <person name="Canovas D."/>
            <person name="Cerda-Olmedo E."/>
            <person name="Cheng J.-F."/>
            <person name="Dominguez A."/>
            <person name="Elias M."/>
            <person name="Eslava A.P."/>
            <person name="Glaser F."/>
            <person name="Grimwood J."/>
            <person name="Gutierrez G."/>
            <person name="Heitman J."/>
            <person name="Henrissat B."/>
            <person name="Iturriaga E.A."/>
            <person name="Lang B.F."/>
            <person name="Lavin J.L."/>
            <person name="Lee S."/>
            <person name="Li W."/>
            <person name="Lindquist E."/>
            <person name="Lopez-Garcia S."/>
            <person name="Luque E.M."/>
            <person name="Marcos A.T."/>
            <person name="Martin J."/>
            <person name="McCluskey K."/>
            <person name="Medina H.R."/>
            <person name="Miralles-Duran A."/>
            <person name="Miyazaki A."/>
            <person name="Munoz-Torres E."/>
            <person name="Oguiza J.A."/>
            <person name="Ohm R."/>
            <person name="Olmedo M."/>
            <person name="Orejas M."/>
            <person name="Ortiz-Castellanos L."/>
            <person name="Pisabarro A.G."/>
            <person name="Rodriguez-Romero J."/>
            <person name="Ruiz-Herrera J."/>
            <person name="Ruiz-Vazquez R."/>
            <person name="Sanz C."/>
            <person name="Schackwitz W."/>
            <person name="Schmutz J."/>
            <person name="Shahriari M."/>
            <person name="Shelest E."/>
            <person name="Silva-Franco F."/>
            <person name="Soanes D."/>
            <person name="Syed K."/>
            <person name="Tagua V.G."/>
            <person name="Talbot N.J."/>
            <person name="Thon M."/>
            <person name="De vries R.P."/>
            <person name="Wiebenga A."/>
            <person name="Yadav J.S."/>
            <person name="Braun E.L."/>
            <person name="Baker S."/>
            <person name="Garre V."/>
            <person name="Horwitz B."/>
            <person name="Torres-Martinez S."/>
            <person name="Idnurm A."/>
            <person name="Herrera-Estrella A."/>
            <person name="Gabaldon T."/>
            <person name="Grigoriev I.V."/>
        </authorList>
    </citation>
    <scope>NUCLEOTIDE SEQUENCE [LARGE SCALE GENOMIC DNA]</scope>
    <source>
        <strain evidence="4">NRRL 1555(-)</strain>
    </source>
</reference>
<feature type="compositionally biased region" description="Acidic residues" evidence="1">
    <location>
        <begin position="35"/>
        <end position="44"/>
    </location>
</feature>
<dbReference type="Pfam" id="PF00385">
    <property type="entry name" value="Chromo"/>
    <property type="match status" value="1"/>
</dbReference>
<feature type="region of interest" description="Disordered" evidence="1">
    <location>
        <begin position="571"/>
        <end position="604"/>
    </location>
</feature>
<name>A0A163B9J9_PHYB8</name>
<feature type="compositionally biased region" description="Basic and acidic residues" evidence="1">
    <location>
        <begin position="571"/>
        <end position="581"/>
    </location>
</feature>
<dbReference type="OrthoDB" id="2268828at2759"/>
<feature type="domain" description="Chromo" evidence="2">
    <location>
        <begin position="675"/>
        <end position="725"/>
    </location>
</feature>
<dbReference type="SUPFAM" id="SSF50630">
    <property type="entry name" value="Acid proteases"/>
    <property type="match status" value="1"/>
</dbReference>
<feature type="compositionally biased region" description="Basic and acidic residues" evidence="1">
    <location>
        <begin position="327"/>
        <end position="337"/>
    </location>
</feature>
<evidence type="ECO:0000313" key="3">
    <source>
        <dbReference type="EMBL" id="OAD79011.1"/>
    </source>
</evidence>
<evidence type="ECO:0000256" key="1">
    <source>
        <dbReference type="SAM" id="MobiDB-lite"/>
    </source>
</evidence>
<dbReference type="EMBL" id="KV440973">
    <property type="protein sequence ID" value="OAD79011.1"/>
    <property type="molecule type" value="Genomic_DNA"/>
</dbReference>
<dbReference type="Proteomes" id="UP000077315">
    <property type="component" value="Unassembled WGS sequence"/>
</dbReference>
<feature type="compositionally biased region" description="Basic and acidic residues" evidence="1">
    <location>
        <begin position="303"/>
        <end position="320"/>
    </location>
</feature>
<dbReference type="Gene3D" id="2.40.70.10">
    <property type="entry name" value="Acid Proteases"/>
    <property type="match status" value="1"/>
</dbReference>
<evidence type="ECO:0000313" key="4">
    <source>
        <dbReference type="Proteomes" id="UP000077315"/>
    </source>
</evidence>
<dbReference type="InterPro" id="IPR000953">
    <property type="entry name" value="Chromo/chromo_shadow_dom"/>
</dbReference>
<organism evidence="3 4">
    <name type="scientific">Phycomyces blakesleeanus (strain ATCC 8743b / DSM 1359 / FGSC 10004 / NBRC 33097 / NRRL 1555)</name>
    <dbReference type="NCBI Taxonomy" id="763407"/>
    <lineage>
        <taxon>Eukaryota</taxon>
        <taxon>Fungi</taxon>
        <taxon>Fungi incertae sedis</taxon>
        <taxon>Mucoromycota</taxon>
        <taxon>Mucoromycotina</taxon>
        <taxon>Mucoromycetes</taxon>
        <taxon>Mucorales</taxon>
        <taxon>Phycomycetaceae</taxon>
        <taxon>Phycomyces</taxon>
    </lineage>
</organism>
<feature type="region of interest" description="Disordered" evidence="1">
    <location>
        <begin position="301"/>
        <end position="355"/>
    </location>
</feature>
<protein>
    <recommendedName>
        <fullName evidence="2">Chromo domain-containing protein</fullName>
    </recommendedName>
</protein>
<gene>
    <name evidence="3" type="ORF">PHYBLDRAFT_164101</name>
</gene>
<feature type="compositionally biased region" description="Polar residues" evidence="1">
    <location>
        <begin position="1"/>
        <end position="15"/>
    </location>
</feature>
<dbReference type="InParanoid" id="A0A163B9J9"/>
<feature type="compositionally biased region" description="Basic and acidic residues" evidence="1">
    <location>
        <begin position="16"/>
        <end position="30"/>
    </location>
</feature>
<dbReference type="InterPro" id="IPR023780">
    <property type="entry name" value="Chromo_domain"/>
</dbReference>
<keyword evidence="4" id="KW-1185">Reference proteome</keyword>
<dbReference type="RefSeq" id="XP_018297051.1">
    <property type="nucleotide sequence ID" value="XM_018434934.1"/>
</dbReference>
<dbReference type="GeneID" id="28995840"/>